<keyword evidence="1" id="KW-0175">Coiled coil</keyword>
<evidence type="ECO:0000313" key="2">
    <source>
        <dbReference type="EMBL" id="ETO22310.1"/>
    </source>
</evidence>
<keyword evidence="3" id="KW-1185">Reference proteome</keyword>
<dbReference type="Gene3D" id="3.90.70.10">
    <property type="entry name" value="Cysteine proteinases"/>
    <property type="match status" value="1"/>
</dbReference>
<dbReference type="EMBL" id="ASPP01010847">
    <property type="protein sequence ID" value="ETO22310.1"/>
    <property type="molecule type" value="Genomic_DNA"/>
</dbReference>
<evidence type="ECO:0000313" key="3">
    <source>
        <dbReference type="Proteomes" id="UP000023152"/>
    </source>
</evidence>
<protein>
    <submittedName>
        <fullName evidence="2">Uncharacterized protein</fullName>
    </submittedName>
</protein>
<sequence>MSTKTEKKDLFFKRKIFRGIENPGGLNYLTCIVQLLYLIPEKEKEQEEKKGLKAICSILEKLNTKVEEDFEESEDKEKNIDVTTSELRSILLFFKDKLKGVGDFGEGWSWIMEMMCEEVQDRIRKEEMQESAKQQLENQITQEKTKKARKRGKKCGISGKQYLNINALLCSLKRCL</sequence>
<name>X6N7P5_RETFI</name>
<reference evidence="2 3" key="1">
    <citation type="journal article" date="2013" name="Curr. Biol.">
        <title>The Genome of the Foraminiferan Reticulomyxa filosa.</title>
        <authorList>
            <person name="Glockner G."/>
            <person name="Hulsmann N."/>
            <person name="Schleicher M."/>
            <person name="Noegel A.A."/>
            <person name="Eichinger L."/>
            <person name="Gallinger C."/>
            <person name="Pawlowski J."/>
            <person name="Sierra R."/>
            <person name="Euteneuer U."/>
            <person name="Pillet L."/>
            <person name="Moustafa A."/>
            <person name="Platzer M."/>
            <person name="Groth M."/>
            <person name="Szafranski K."/>
            <person name="Schliwa M."/>
        </authorList>
    </citation>
    <scope>NUCLEOTIDE SEQUENCE [LARGE SCALE GENOMIC DNA]</scope>
</reference>
<organism evidence="2 3">
    <name type="scientific">Reticulomyxa filosa</name>
    <dbReference type="NCBI Taxonomy" id="46433"/>
    <lineage>
        <taxon>Eukaryota</taxon>
        <taxon>Sar</taxon>
        <taxon>Rhizaria</taxon>
        <taxon>Retaria</taxon>
        <taxon>Foraminifera</taxon>
        <taxon>Monothalamids</taxon>
        <taxon>Reticulomyxidae</taxon>
        <taxon>Reticulomyxa</taxon>
    </lineage>
</organism>
<comment type="caution">
    <text evidence="2">The sequence shown here is derived from an EMBL/GenBank/DDBJ whole genome shotgun (WGS) entry which is preliminary data.</text>
</comment>
<accession>X6N7P5</accession>
<dbReference type="Proteomes" id="UP000023152">
    <property type="component" value="Unassembled WGS sequence"/>
</dbReference>
<feature type="coiled-coil region" evidence="1">
    <location>
        <begin position="126"/>
        <end position="153"/>
    </location>
</feature>
<evidence type="ECO:0000256" key="1">
    <source>
        <dbReference type="SAM" id="Coils"/>
    </source>
</evidence>
<proteinExistence type="predicted"/>
<dbReference type="AlphaFoldDB" id="X6N7P5"/>
<gene>
    <name evidence="2" type="ORF">RFI_14890</name>
</gene>